<dbReference type="Proteomes" id="UP000053097">
    <property type="component" value="Unassembled WGS sequence"/>
</dbReference>
<proteinExistence type="predicted"/>
<dbReference type="AlphaFoldDB" id="A0A026VVJ7"/>
<organism evidence="1 2">
    <name type="scientific">Ooceraea biroi</name>
    <name type="common">Clonal raider ant</name>
    <name type="synonym">Cerapachys biroi</name>
    <dbReference type="NCBI Taxonomy" id="2015173"/>
    <lineage>
        <taxon>Eukaryota</taxon>
        <taxon>Metazoa</taxon>
        <taxon>Ecdysozoa</taxon>
        <taxon>Arthropoda</taxon>
        <taxon>Hexapoda</taxon>
        <taxon>Insecta</taxon>
        <taxon>Pterygota</taxon>
        <taxon>Neoptera</taxon>
        <taxon>Endopterygota</taxon>
        <taxon>Hymenoptera</taxon>
        <taxon>Apocrita</taxon>
        <taxon>Aculeata</taxon>
        <taxon>Formicoidea</taxon>
        <taxon>Formicidae</taxon>
        <taxon>Dorylinae</taxon>
        <taxon>Ooceraea</taxon>
    </lineage>
</organism>
<name>A0A026VVJ7_OOCBI</name>
<keyword evidence="2" id="KW-1185">Reference proteome</keyword>
<feature type="non-terminal residue" evidence="1">
    <location>
        <position position="207"/>
    </location>
</feature>
<sequence length="207" mass="24194">MLLQCFIAMFPRADISTLLQCCSNIAETFRNFHAILQSFNVRFLQRFCNLSVLYGLSYFFVKSTLKASDLMIIITEAVRKIKSIGLKVVGLTRHGSNPNKQVYTNTEEQVTYLNETIQFLQRVKVIRKDAKDITNAIKSIRYINKYDYRNMPIMLVYMHILKRMTIQTTKCLGVYTYQVQYLLIISENYILNSSKILILLLKQMLCK</sequence>
<evidence type="ECO:0000313" key="2">
    <source>
        <dbReference type="Proteomes" id="UP000053097"/>
    </source>
</evidence>
<gene>
    <name evidence="1" type="ORF">X777_16205</name>
</gene>
<reference evidence="1 2" key="1">
    <citation type="journal article" date="2014" name="Curr. Biol.">
        <title>The genome of the clonal raider ant Cerapachys biroi.</title>
        <authorList>
            <person name="Oxley P.R."/>
            <person name="Ji L."/>
            <person name="Fetter-Pruneda I."/>
            <person name="McKenzie S.K."/>
            <person name="Li C."/>
            <person name="Hu H."/>
            <person name="Zhang G."/>
            <person name="Kronauer D.J."/>
        </authorList>
    </citation>
    <scope>NUCLEOTIDE SEQUENCE [LARGE SCALE GENOMIC DNA]</scope>
</reference>
<evidence type="ECO:0000313" key="1">
    <source>
        <dbReference type="EMBL" id="EZA47546.1"/>
    </source>
</evidence>
<accession>A0A026VVJ7</accession>
<dbReference type="EMBL" id="KK107824">
    <property type="protein sequence ID" value="EZA47546.1"/>
    <property type="molecule type" value="Genomic_DNA"/>
</dbReference>
<protein>
    <submittedName>
        <fullName evidence="1">Uncharacterized protein</fullName>
    </submittedName>
</protein>